<reference evidence="3 4" key="1">
    <citation type="submission" date="2024-01" db="EMBL/GenBank/DDBJ databases">
        <authorList>
            <person name="Allen C."/>
            <person name="Tagirdzhanova G."/>
        </authorList>
    </citation>
    <scope>NUCLEOTIDE SEQUENCE [LARGE SCALE GENOMIC DNA]</scope>
</reference>
<sequence length="413" mass="42597">MRFRPLVMLLAGAVAIGEGRVAQPRDVANSDDSEHCPHDNLLRCLIGSPTLAYTFCSWSVGIYPTPVTIYDTVTVPATQKATSTTTSTASEPLSPTPTGTPTTTVSVSTVTITQTATAIQTDTQTVTLDHTQTTTDTVIQTISVVITATLAPSPTAPGNAASAGLANNAALAPNNIDTANTPRTTPKTSLACLDDLQPGVDGVTSACSCYVSSQPTPTATSTVTWVEGSPYCPGYSSSSSSGSSSSPSWRQPTFPNCFADFHPYNCGTDHVGQIACSCALTTEGTAQCTLGDYERDNACTTSDDCAAGWYCTVIECFGAGVPSVCTKACPVIFAQGGGYSGEGGYSGGDNDTDNDNAVPVSARPRPAALTGEVHSLEDIRTHNHNLSIIIVNNDANGFGSGRARGGQHQRGSS</sequence>
<gene>
    <name evidence="3" type="ORF">SEUCBS140593_008226</name>
</gene>
<organism evidence="3 4">
    <name type="scientific">Sporothrix eucalyptigena</name>
    <dbReference type="NCBI Taxonomy" id="1812306"/>
    <lineage>
        <taxon>Eukaryota</taxon>
        <taxon>Fungi</taxon>
        <taxon>Dikarya</taxon>
        <taxon>Ascomycota</taxon>
        <taxon>Pezizomycotina</taxon>
        <taxon>Sordariomycetes</taxon>
        <taxon>Sordariomycetidae</taxon>
        <taxon>Ophiostomatales</taxon>
        <taxon>Ophiostomataceae</taxon>
        <taxon>Sporothrix</taxon>
    </lineage>
</organism>
<proteinExistence type="predicted"/>
<evidence type="ECO:0000313" key="3">
    <source>
        <dbReference type="EMBL" id="CAK7232331.1"/>
    </source>
</evidence>
<evidence type="ECO:0000256" key="1">
    <source>
        <dbReference type="SAM" id="MobiDB-lite"/>
    </source>
</evidence>
<dbReference type="Proteomes" id="UP001642482">
    <property type="component" value="Unassembled WGS sequence"/>
</dbReference>
<evidence type="ECO:0000313" key="4">
    <source>
        <dbReference type="Proteomes" id="UP001642482"/>
    </source>
</evidence>
<name>A0ABP0CKC8_9PEZI</name>
<feature type="chain" id="PRO_5046734880" evidence="2">
    <location>
        <begin position="20"/>
        <end position="413"/>
    </location>
</feature>
<keyword evidence="4" id="KW-1185">Reference proteome</keyword>
<comment type="caution">
    <text evidence="3">The sequence shown here is derived from an EMBL/GenBank/DDBJ whole genome shotgun (WGS) entry which is preliminary data.</text>
</comment>
<accession>A0ABP0CKC8</accession>
<feature type="signal peptide" evidence="2">
    <location>
        <begin position="1"/>
        <end position="19"/>
    </location>
</feature>
<evidence type="ECO:0000256" key="2">
    <source>
        <dbReference type="SAM" id="SignalP"/>
    </source>
</evidence>
<keyword evidence="2" id="KW-0732">Signal</keyword>
<feature type="region of interest" description="Disordered" evidence="1">
    <location>
        <begin position="82"/>
        <end position="104"/>
    </location>
</feature>
<dbReference type="EMBL" id="CAWUHD010000110">
    <property type="protein sequence ID" value="CAK7232331.1"/>
    <property type="molecule type" value="Genomic_DNA"/>
</dbReference>
<protein>
    <submittedName>
        <fullName evidence="3">Uncharacterized protein</fullName>
    </submittedName>
</protein>